<dbReference type="RefSeq" id="WP_303490121.1">
    <property type="nucleotide sequence ID" value="NZ_JAUOPB010000001.1"/>
</dbReference>
<keyword evidence="1" id="KW-0812">Transmembrane</keyword>
<feature type="transmembrane region" description="Helical" evidence="1">
    <location>
        <begin position="163"/>
        <end position="185"/>
    </location>
</feature>
<dbReference type="Proteomes" id="UP001169760">
    <property type="component" value="Unassembled WGS sequence"/>
</dbReference>
<protein>
    <submittedName>
        <fullName evidence="2">Uncharacterized protein</fullName>
    </submittedName>
</protein>
<evidence type="ECO:0000256" key="1">
    <source>
        <dbReference type="SAM" id="Phobius"/>
    </source>
</evidence>
<organism evidence="2 3">
    <name type="scientific">Saccharophagus degradans</name>
    <dbReference type="NCBI Taxonomy" id="86304"/>
    <lineage>
        <taxon>Bacteria</taxon>
        <taxon>Pseudomonadati</taxon>
        <taxon>Pseudomonadota</taxon>
        <taxon>Gammaproteobacteria</taxon>
        <taxon>Cellvibrionales</taxon>
        <taxon>Cellvibrionaceae</taxon>
        <taxon>Saccharophagus</taxon>
    </lineage>
</organism>
<reference evidence="2" key="1">
    <citation type="submission" date="2023-07" db="EMBL/GenBank/DDBJ databases">
        <title>Genome content predicts the carbon catabolic preferences of heterotrophic bacteria.</title>
        <authorList>
            <person name="Gralka M."/>
        </authorList>
    </citation>
    <scope>NUCLEOTIDE SEQUENCE</scope>
    <source>
        <strain evidence="2">I3M17_2</strain>
    </source>
</reference>
<dbReference type="EMBL" id="JAUOPB010000001">
    <property type="protein sequence ID" value="MDO6420966.1"/>
    <property type="molecule type" value="Genomic_DNA"/>
</dbReference>
<dbReference type="AlphaFoldDB" id="A0AAW7WZF1"/>
<proteinExistence type="predicted"/>
<feature type="transmembrane region" description="Helical" evidence="1">
    <location>
        <begin position="12"/>
        <end position="35"/>
    </location>
</feature>
<accession>A0AAW7WZF1</accession>
<gene>
    <name evidence="2" type="ORF">Q4521_00620</name>
</gene>
<feature type="transmembrane region" description="Helical" evidence="1">
    <location>
        <begin position="97"/>
        <end position="114"/>
    </location>
</feature>
<comment type="caution">
    <text evidence="2">The sequence shown here is derived from an EMBL/GenBank/DDBJ whole genome shotgun (WGS) entry which is preliminary data.</text>
</comment>
<feature type="transmembrane region" description="Helical" evidence="1">
    <location>
        <begin position="192"/>
        <end position="211"/>
    </location>
</feature>
<keyword evidence="1" id="KW-1133">Transmembrane helix</keyword>
<keyword evidence="1" id="KW-0472">Membrane</keyword>
<feature type="transmembrane region" description="Helical" evidence="1">
    <location>
        <begin position="121"/>
        <end position="143"/>
    </location>
</feature>
<sequence>MFKALFTDSTLFIYTLCIWGAGCFLFFLTYLVFVLQGGATDSSEPMMWLITIPLWFLLFYTYCEFCFIVIEHGAHGYSEFPVMQLTHFGVFSGPKKLLGVACVFALVWGAYAKLGSPRAELLLVLLYFYLAFFTPAILISVAMQGSAWAALNPMNVLRTAFEVGVKYLGLVFVGALLILFCHFAFEYHSAITLLYSFCLLWLINAYVFWLGSIAHEHVSGLGFVADIDNQTPYQQAVLEAEKELNILGPHLFQLSTKNRIANGIVQLEAYVAKYEAMGVEAVDLWLNVWARIQDWNDWVFLEAVAQRLTHNQIKRSLFGDAWQYAQPFFERDGFFPFKNAQDCLNLCRSGVPILPVKKAQVLTIAAKHFATELVKPHILLLLAQVYYFELANDKKTHNIVNYLETHYPELVQEKVFANFIAVVHGGIANR</sequence>
<feature type="transmembrane region" description="Helical" evidence="1">
    <location>
        <begin position="47"/>
        <end position="70"/>
    </location>
</feature>
<evidence type="ECO:0000313" key="3">
    <source>
        <dbReference type="Proteomes" id="UP001169760"/>
    </source>
</evidence>
<dbReference type="PROSITE" id="PS51257">
    <property type="entry name" value="PROKAR_LIPOPROTEIN"/>
    <property type="match status" value="1"/>
</dbReference>
<name>A0AAW7WZF1_9GAMM</name>
<evidence type="ECO:0000313" key="2">
    <source>
        <dbReference type="EMBL" id="MDO6420966.1"/>
    </source>
</evidence>